<dbReference type="Pfam" id="PF14534">
    <property type="entry name" value="DUF4440"/>
    <property type="match status" value="1"/>
</dbReference>
<feature type="domain" description="DUF4440" evidence="1">
    <location>
        <begin position="15"/>
        <end position="116"/>
    </location>
</feature>
<dbReference type="SUPFAM" id="SSF54427">
    <property type="entry name" value="NTF2-like"/>
    <property type="match status" value="1"/>
</dbReference>
<dbReference type="Proteomes" id="UP000199055">
    <property type="component" value="Unassembled WGS sequence"/>
</dbReference>
<evidence type="ECO:0000313" key="2">
    <source>
        <dbReference type="EMBL" id="SEQ95296.1"/>
    </source>
</evidence>
<dbReference type="RefSeq" id="WP_093663188.1">
    <property type="nucleotide sequence ID" value="NZ_FOET01000021.1"/>
</dbReference>
<dbReference type="Gene3D" id="3.10.450.50">
    <property type="match status" value="1"/>
</dbReference>
<proteinExistence type="predicted"/>
<accession>A0A1H9K7U2</accession>
<evidence type="ECO:0000259" key="1">
    <source>
        <dbReference type="Pfam" id="PF14534"/>
    </source>
</evidence>
<dbReference type="InterPro" id="IPR027843">
    <property type="entry name" value="DUF4440"/>
</dbReference>
<organism evidence="2 3">
    <name type="scientific">Streptomyces radiopugnans</name>
    <dbReference type="NCBI Taxonomy" id="403935"/>
    <lineage>
        <taxon>Bacteria</taxon>
        <taxon>Bacillati</taxon>
        <taxon>Actinomycetota</taxon>
        <taxon>Actinomycetes</taxon>
        <taxon>Kitasatosporales</taxon>
        <taxon>Streptomycetaceae</taxon>
        <taxon>Streptomyces</taxon>
    </lineage>
</organism>
<gene>
    <name evidence="2" type="ORF">SAMN05216481_12155</name>
</gene>
<protein>
    <recommendedName>
        <fullName evidence="1">DUF4440 domain-containing protein</fullName>
    </recommendedName>
</protein>
<dbReference type="InterPro" id="IPR032710">
    <property type="entry name" value="NTF2-like_dom_sf"/>
</dbReference>
<keyword evidence="3" id="KW-1185">Reference proteome</keyword>
<dbReference type="AlphaFoldDB" id="A0A1H9K7U2"/>
<sequence length="129" mass="14598">MAEIDRITMEKELFALEEAGWEAISSANGDFYRRLVTPETLVVEHDGVATGDDLVAEIDGNESPFENFRLDDRRLVPLSPDSAVVTYRATADVTGRGTFRLYMSSVWVRREEGWKLMFHQQTPASQQEG</sequence>
<evidence type="ECO:0000313" key="3">
    <source>
        <dbReference type="Proteomes" id="UP000199055"/>
    </source>
</evidence>
<dbReference type="STRING" id="403935.SAMN05216481_12155"/>
<dbReference type="EMBL" id="FOET01000021">
    <property type="protein sequence ID" value="SEQ95296.1"/>
    <property type="molecule type" value="Genomic_DNA"/>
</dbReference>
<name>A0A1H9K7U2_9ACTN</name>
<reference evidence="3" key="1">
    <citation type="submission" date="2016-10" db="EMBL/GenBank/DDBJ databases">
        <authorList>
            <person name="Varghese N."/>
            <person name="Submissions S."/>
        </authorList>
    </citation>
    <scope>NUCLEOTIDE SEQUENCE [LARGE SCALE GENOMIC DNA]</scope>
    <source>
        <strain evidence="3">CGMCC 4.3519</strain>
    </source>
</reference>